<dbReference type="InterPro" id="IPR041677">
    <property type="entry name" value="DNA2/NAM7_AAA_11"/>
</dbReference>
<dbReference type="eggNOG" id="COG1112">
    <property type="taxonomic scope" value="Bacteria"/>
</dbReference>
<dbReference type="InterPro" id="IPR050534">
    <property type="entry name" value="Coronavir_polyprotein_1ab"/>
</dbReference>
<accession>A0A098LEP7</accession>
<dbReference type="FunFam" id="3.40.50.300:FF:000326">
    <property type="entry name" value="P-loop containing nucleoside triphosphate hydrolase"/>
    <property type="match status" value="1"/>
</dbReference>
<organism evidence="7 8">
    <name type="scientific">Sporocytophaga myxococcoides</name>
    <dbReference type="NCBI Taxonomy" id="153721"/>
    <lineage>
        <taxon>Bacteria</taxon>
        <taxon>Pseudomonadati</taxon>
        <taxon>Bacteroidota</taxon>
        <taxon>Cytophagia</taxon>
        <taxon>Cytophagales</taxon>
        <taxon>Cytophagaceae</taxon>
        <taxon>Sporocytophaga</taxon>
    </lineage>
</organism>
<keyword evidence="8" id="KW-1185">Reference proteome</keyword>
<evidence type="ECO:0000256" key="3">
    <source>
        <dbReference type="ARBA" id="ARBA00022801"/>
    </source>
</evidence>
<feature type="domain" description="AAA+ ATPase" evidence="6">
    <location>
        <begin position="200"/>
        <end position="429"/>
    </location>
</feature>
<keyword evidence="5" id="KW-0067">ATP-binding</keyword>
<evidence type="ECO:0000313" key="8">
    <source>
        <dbReference type="Proteomes" id="UP000030185"/>
    </source>
</evidence>
<evidence type="ECO:0000259" key="6">
    <source>
        <dbReference type="SMART" id="SM00382"/>
    </source>
</evidence>
<dbReference type="Gene3D" id="2.40.30.270">
    <property type="match status" value="1"/>
</dbReference>
<dbReference type="CDD" id="cd18808">
    <property type="entry name" value="SF1_C_Upf1"/>
    <property type="match status" value="1"/>
</dbReference>
<dbReference type="InterPro" id="IPR003593">
    <property type="entry name" value="AAA+_ATPase"/>
</dbReference>
<dbReference type="Pfam" id="PF13086">
    <property type="entry name" value="AAA_11"/>
    <property type="match status" value="1"/>
</dbReference>
<sequence length="644" mass="73332">MSEKDSREELEELLDILKVEQDEDRKLYDSKMLNASIPERRAQGLTWYPIVVKESYYGVGDRLILEIERPSFKEISHQFQSGRVAAVFTNNQDEEPESKLAGVVTSVRPDNIKLTLFVDELPDWFDRGKLGLDLLFDETSYKEMESTLQRVIKAKHNRLAQLREVLLGKEKADFRERKTLSLNPSLNDSQKKAIENVFFAKDVAIIHGPPGTGKTTTLVEAIKQVLSEEEQVLVCAPSNTAVDLLTEKLDEKGVKVVRLGHPSRVSESLLAHTLDVQISNHKDFKQIKELKKRAIEFRNMALKYKRNFGKEERNQRRIILDESRKLQQEAEAIENYITQDILSRARVFTCTLVGAASYLLKDRAFETVFIDEAAQALEPATWIPITKADRVVFAGDHCQLPPTVKSIEAAKKGLSVTLFEKCIQRQKADVMLDTQYRMNEKIMKFSSVQFYYDKLIAHPSVKDRLLNGDPDFTIPVEFVDTAGCGFEEKLETETSSTLNPEEAQLLLKHFAALVEKIGQQVMMDEKLKIALISPYKAQVNFLKELIAAAELEDSFKKQISINTVDGFQGQERDIVYISLVRSNSRGEIGFLNDIRRMNVAMTRAKKKLVVVGESGTLSGHSFYRGFLDYAESIGAYKTAWEYMY</sequence>
<dbReference type="GO" id="GO:0016787">
    <property type="term" value="F:hydrolase activity"/>
    <property type="evidence" value="ECO:0007669"/>
    <property type="project" value="UniProtKB-KW"/>
</dbReference>
<dbReference type="CDD" id="cd18044">
    <property type="entry name" value="DEXXQc_SMUBP2"/>
    <property type="match status" value="1"/>
</dbReference>
<keyword evidence="2" id="KW-0547">Nucleotide-binding</keyword>
<dbReference type="Gene3D" id="3.40.50.300">
    <property type="entry name" value="P-loop containing nucleotide triphosphate hydrolases"/>
    <property type="match status" value="2"/>
</dbReference>
<proteinExistence type="inferred from homology"/>
<dbReference type="GO" id="GO:0043139">
    <property type="term" value="F:5'-3' DNA helicase activity"/>
    <property type="evidence" value="ECO:0007669"/>
    <property type="project" value="TreeGrafter"/>
</dbReference>
<keyword evidence="4" id="KW-0347">Helicase</keyword>
<dbReference type="Pfam" id="PF13087">
    <property type="entry name" value="AAA_12"/>
    <property type="match status" value="1"/>
</dbReference>
<dbReference type="Proteomes" id="UP000030185">
    <property type="component" value="Unassembled WGS sequence"/>
</dbReference>
<dbReference type="SUPFAM" id="SSF52540">
    <property type="entry name" value="P-loop containing nucleoside triphosphate hydrolases"/>
    <property type="match status" value="1"/>
</dbReference>
<dbReference type="OrthoDB" id="9757917at2"/>
<protein>
    <recommendedName>
        <fullName evidence="6">AAA+ ATPase domain-containing protein</fullName>
    </recommendedName>
</protein>
<evidence type="ECO:0000256" key="4">
    <source>
        <dbReference type="ARBA" id="ARBA00022806"/>
    </source>
</evidence>
<dbReference type="AlphaFoldDB" id="A0A098LEP7"/>
<evidence type="ECO:0000256" key="5">
    <source>
        <dbReference type="ARBA" id="ARBA00022840"/>
    </source>
</evidence>
<gene>
    <name evidence="7" type="ORF">MYP_2625</name>
</gene>
<dbReference type="RefSeq" id="WP_045464038.1">
    <property type="nucleotide sequence ID" value="NZ_BBLT01000005.1"/>
</dbReference>
<comment type="similarity">
    <text evidence="1">Belongs to the DNA2/NAM7 helicase family.</text>
</comment>
<keyword evidence="3" id="KW-0378">Hydrolase</keyword>
<dbReference type="GO" id="GO:0005694">
    <property type="term" value="C:chromosome"/>
    <property type="evidence" value="ECO:0007669"/>
    <property type="project" value="UniProtKB-ARBA"/>
</dbReference>
<dbReference type="SMART" id="SM00382">
    <property type="entry name" value="AAA"/>
    <property type="match status" value="1"/>
</dbReference>
<comment type="caution">
    <text evidence="7">The sequence shown here is derived from an EMBL/GenBank/DDBJ whole genome shotgun (WGS) entry which is preliminary data.</text>
</comment>
<dbReference type="eggNOG" id="COG0507">
    <property type="taxonomic scope" value="Bacteria"/>
</dbReference>
<evidence type="ECO:0000256" key="2">
    <source>
        <dbReference type="ARBA" id="ARBA00022741"/>
    </source>
</evidence>
<evidence type="ECO:0000313" key="7">
    <source>
        <dbReference type="EMBL" id="GAL85396.1"/>
    </source>
</evidence>
<reference evidence="7 8" key="1">
    <citation type="submission" date="2014-09" db="EMBL/GenBank/DDBJ databases">
        <title>Sporocytophaga myxococcoides PG-01 genome sequencing.</title>
        <authorList>
            <person name="Liu L."/>
            <person name="Gao P.J."/>
            <person name="Chen G.J."/>
            <person name="Wang L.S."/>
        </authorList>
    </citation>
    <scope>NUCLEOTIDE SEQUENCE [LARGE SCALE GENOMIC DNA]</scope>
    <source>
        <strain evidence="7 8">PG-01</strain>
    </source>
</reference>
<dbReference type="STRING" id="153721.MYP_2625"/>
<dbReference type="InterPro" id="IPR027417">
    <property type="entry name" value="P-loop_NTPase"/>
</dbReference>
<evidence type="ECO:0000256" key="1">
    <source>
        <dbReference type="ARBA" id="ARBA00007913"/>
    </source>
</evidence>
<dbReference type="EMBL" id="BBLT01000005">
    <property type="protein sequence ID" value="GAL85396.1"/>
    <property type="molecule type" value="Genomic_DNA"/>
</dbReference>
<dbReference type="GO" id="GO:0005524">
    <property type="term" value="F:ATP binding"/>
    <property type="evidence" value="ECO:0007669"/>
    <property type="project" value="UniProtKB-KW"/>
</dbReference>
<dbReference type="PANTHER" id="PTHR43788:SF8">
    <property type="entry name" value="DNA-BINDING PROTEIN SMUBP-2"/>
    <property type="match status" value="1"/>
</dbReference>
<dbReference type="InterPro" id="IPR041679">
    <property type="entry name" value="DNA2/NAM7-like_C"/>
</dbReference>
<name>A0A098LEP7_9BACT</name>
<dbReference type="PANTHER" id="PTHR43788">
    <property type="entry name" value="DNA2/NAM7 HELICASE FAMILY MEMBER"/>
    <property type="match status" value="1"/>
</dbReference>
<dbReference type="InterPro" id="IPR047187">
    <property type="entry name" value="SF1_C_Upf1"/>
</dbReference>